<comment type="caution">
    <text evidence="3">The sequence shown here is derived from an EMBL/GenBank/DDBJ whole genome shotgun (WGS) entry which is preliminary data.</text>
</comment>
<dbReference type="AlphaFoldDB" id="A0A926I0P4"/>
<dbReference type="InterPro" id="IPR028098">
    <property type="entry name" value="Glyco_trans_4-like_N"/>
</dbReference>
<organism evidence="3 4">
    <name type="scientific">Bianquea renquensis</name>
    <dbReference type="NCBI Taxonomy" id="2763661"/>
    <lineage>
        <taxon>Bacteria</taxon>
        <taxon>Bacillati</taxon>
        <taxon>Bacillota</taxon>
        <taxon>Clostridia</taxon>
        <taxon>Eubacteriales</taxon>
        <taxon>Bianqueaceae</taxon>
        <taxon>Bianquea</taxon>
    </lineage>
</organism>
<keyword evidence="4" id="KW-1185">Reference proteome</keyword>
<dbReference type="GO" id="GO:0016757">
    <property type="term" value="F:glycosyltransferase activity"/>
    <property type="evidence" value="ECO:0007669"/>
    <property type="project" value="InterPro"/>
</dbReference>
<gene>
    <name evidence="3" type="ORF">H8730_02515</name>
</gene>
<proteinExistence type="predicted"/>
<evidence type="ECO:0000313" key="4">
    <source>
        <dbReference type="Proteomes" id="UP000657006"/>
    </source>
</evidence>
<dbReference type="InterPro" id="IPR001296">
    <property type="entry name" value="Glyco_trans_1"/>
</dbReference>
<dbReference type="Pfam" id="PF13439">
    <property type="entry name" value="Glyco_transf_4"/>
    <property type="match status" value="1"/>
</dbReference>
<accession>A0A926I0P4</accession>
<dbReference type="SUPFAM" id="SSF53756">
    <property type="entry name" value="UDP-Glycosyltransferase/glycogen phosphorylase"/>
    <property type="match status" value="1"/>
</dbReference>
<dbReference type="EMBL" id="JACRSQ010000002">
    <property type="protein sequence ID" value="MBC8542420.1"/>
    <property type="molecule type" value="Genomic_DNA"/>
</dbReference>
<dbReference type="Gene3D" id="3.40.50.2000">
    <property type="entry name" value="Glycogen Phosphorylase B"/>
    <property type="match status" value="2"/>
</dbReference>
<evidence type="ECO:0000313" key="3">
    <source>
        <dbReference type="EMBL" id="MBC8542420.1"/>
    </source>
</evidence>
<feature type="domain" description="Glycosyl transferase family 1" evidence="1">
    <location>
        <begin position="188"/>
        <end position="353"/>
    </location>
</feature>
<reference evidence="3" key="1">
    <citation type="submission" date="2020-08" db="EMBL/GenBank/DDBJ databases">
        <title>Genome public.</title>
        <authorList>
            <person name="Liu C."/>
            <person name="Sun Q."/>
        </authorList>
    </citation>
    <scope>NUCLEOTIDE SEQUENCE</scope>
    <source>
        <strain evidence="3">NSJ-32</strain>
    </source>
</reference>
<name>A0A926I0P4_9FIRM</name>
<dbReference type="PANTHER" id="PTHR45947:SF3">
    <property type="entry name" value="SULFOQUINOVOSYL TRANSFERASE SQD2"/>
    <property type="match status" value="1"/>
</dbReference>
<dbReference type="RefSeq" id="WP_249289307.1">
    <property type="nucleotide sequence ID" value="NZ_JACRSQ010000002.1"/>
</dbReference>
<dbReference type="PANTHER" id="PTHR45947">
    <property type="entry name" value="SULFOQUINOVOSYL TRANSFERASE SQD2"/>
    <property type="match status" value="1"/>
</dbReference>
<dbReference type="Proteomes" id="UP000657006">
    <property type="component" value="Unassembled WGS sequence"/>
</dbReference>
<evidence type="ECO:0000259" key="1">
    <source>
        <dbReference type="Pfam" id="PF00534"/>
    </source>
</evidence>
<evidence type="ECO:0000259" key="2">
    <source>
        <dbReference type="Pfam" id="PF13439"/>
    </source>
</evidence>
<dbReference type="Pfam" id="PF00534">
    <property type="entry name" value="Glycos_transf_1"/>
    <property type="match status" value="1"/>
</dbReference>
<feature type="domain" description="Glycosyltransferase subfamily 4-like N-terminal" evidence="2">
    <location>
        <begin position="15"/>
        <end position="178"/>
    </location>
</feature>
<protein>
    <submittedName>
        <fullName evidence="3">Glycosyltransferase</fullName>
    </submittedName>
</protein>
<dbReference type="InterPro" id="IPR050194">
    <property type="entry name" value="Glycosyltransferase_grp1"/>
</dbReference>
<sequence>MGDVRILAGFLTGSYGGVERYMMENFRLLNRTKFSMDFLTSASDVPFEAELRQAGATVYHIPSFKHPVRCYREIRKILRRRTYGCIHLNISTALLAVAAVAGRREKVPVLVHSHSSGYHDRNRTREVVYTFLHRICKPMLKRNTDYFGACSLEAAAWMFPGDVVKSGRVHILKNAIDIHTFEYDESVRTKVRRELNVEADTVVLGHVGNFMPVKNHRFLLEIFQAFLALNSNARLLLLGTGELQSEIKTRAQEAKLSDKILFLGYQPNPQDFYQAMDALVLPSLFEGFPLVAVEAQTAGLPCYLSDAITKASALTDLVHFISIHRSPTVWASEMNRTLHSPRYSRHEEMVDKGYSLEQGIRSLEEIYSQIIKEKENSHV</sequence>